<keyword evidence="2" id="KW-1185">Reference proteome</keyword>
<dbReference type="InterPro" id="IPR007420">
    <property type="entry name" value="DUF465"/>
</dbReference>
<evidence type="ECO:0000313" key="2">
    <source>
        <dbReference type="Proteomes" id="UP000552587"/>
    </source>
</evidence>
<dbReference type="RefSeq" id="WP_182669569.1">
    <property type="nucleotide sequence ID" value="NZ_JACHTE010000006.1"/>
</dbReference>
<accession>A0A7W3YF01</accession>
<organism evidence="1 2">
    <name type="scientific">Marilutibacter penaei</name>
    <dbReference type="NCBI Taxonomy" id="2759900"/>
    <lineage>
        <taxon>Bacteria</taxon>
        <taxon>Pseudomonadati</taxon>
        <taxon>Pseudomonadota</taxon>
        <taxon>Gammaproteobacteria</taxon>
        <taxon>Lysobacterales</taxon>
        <taxon>Lysobacteraceae</taxon>
        <taxon>Marilutibacter</taxon>
    </lineage>
</organism>
<reference evidence="1 2" key="1">
    <citation type="submission" date="2020-07" db="EMBL/GenBank/DDBJ databases">
        <authorList>
            <person name="Xu S."/>
            <person name="Li A."/>
        </authorList>
    </citation>
    <scope>NUCLEOTIDE SEQUENCE [LARGE SCALE GENOMIC DNA]</scope>
    <source>
        <strain evidence="1 2">SG-8</strain>
    </source>
</reference>
<dbReference type="AlphaFoldDB" id="A0A7W3YF01"/>
<dbReference type="Pfam" id="PF04325">
    <property type="entry name" value="DUF465"/>
    <property type="match status" value="1"/>
</dbReference>
<protein>
    <submittedName>
        <fullName evidence="1">YdcH family protein</fullName>
    </submittedName>
</protein>
<dbReference type="EMBL" id="JACHTE010000006">
    <property type="protein sequence ID" value="MBB1088800.1"/>
    <property type="molecule type" value="Genomic_DNA"/>
</dbReference>
<dbReference type="Proteomes" id="UP000552587">
    <property type="component" value="Unassembled WGS sequence"/>
</dbReference>
<sequence length="72" mass="8251">MSEAQDPAETARRLTELRLEHRDLDAAIERLAILLDGDAHDDLALKRMKKRKLWLKDCIARLESAMIPDEPA</sequence>
<dbReference type="Gene3D" id="6.10.280.50">
    <property type="match status" value="1"/>
</dbReference>
<dbReference type="InterPro" id="IPR038444">
    <property type="entry name" value="DUF465_sf"/>
</dbReference>
<comment type="caution">
    <text evidence="1">The sequence shown here is derived from an EMBL/GenBank/DDBJ whole genome shotgun (WGS) entry which is preliminary data.</text>
</comment>
<proteinExistence type="predicted"/>
<gene>
    <name evidence="1" type="ORF">H4F99_09885</name>
</gene>
<name>A0A7W3YF01_9GAMM</name>
<evidence type="ECO:0000313" key="1">
    <source>
        <dbReference type="EMBL" id="MBB1088800.1"/>
    </source>
</evidence>